<reference evidence="1" key="1">
    <citation type="journal article" date="2020" name="Stud. Mycol.">
        <title>101 Dothideomycetes genomes: a test case for predicting lifestyles and emergence of pathogens.</title>
        <authorList>
            <person name="Haridas S."/>
            <person name="Albert R."/>
            <person name="Binder M."/>
            <person name="Bloem J."/>
            <person name="Labutti K."/>
            <person name="Salamov A."/>
            <person name="Andreopoulos B."/>
            <person name="Baker S."/>
            <person name="Barry K."/>
            <person name="Bills G."/>
            <person name="Bluhm B."/>
            <person name="Cannon C."/>
            <person name="Castanera R."/>
            <person name="Culley D."/>
            <person name="Daum C."/>
            <person name="Ezra D."/>
            <person name="Gonzalez J."/>
            <person name="Henrissat B."/>
            <person name="Kuo A."/>
            <person name="Liang C."/>
            <person name="Lipzen A."/>
            <person name="Lutzoni F."/>
            <person name="Magnuson J."/>
            <person name="Mondo S."/>
            <person name="Nolan M."/>
            <person name="Ohm R."/>
            <person name="Pangilinan J."/>
            <person name="Park H.-J."/>
            <person name="Ramirez L."/>
            <person name="Alfaro M."/>
            <person name="Sun H."/>
            <person name="Tritt A."/>
            <person name="Yoshinaga Y."/>
            <person name="Zwiers L.-H."/>
            <person name="Turgeon B."/>
            <person name="Goodwin S."/>
            <person name="Spatafora J."/>
            <person name="Crous P."/>
            <person name="Grigoriev I."/>
        </authorList>
    </citation>
    <scope>NUCLEOTIDE SEQUENCE</scope>
    <source>
        <strain evidence="1">ATCC 200398</strain>
    </source>
</reference>
<accession>A0ACB6QUU6</accession>
<dbReference type="EMBL" id="MU003507">
    <property type="protein sequence ID" value="KAF2470621.1"/>
    <property type="molecule type" value="Genomic_DNA"/>
</dbReference>
<organism evidence="1 2">
    <name type="scientific">Lindgomyces ingoldianus</name>
    <dbReference type="NCBI Taxonomy" id="673940"/>
    <lineage>
        <taxon>Eukaryota</taxon>
        <taxon>Fungi</taxon>
        <taxon>Dikarya</taxon>
        <taxon>Ascomycota</taxon>
        <taxon>Pezizomycotina</taxon>
        <taxon>Dothideomycetes</taxon>
        <taxon>Pleosporomycetidae</taxon>
        <taxon>Pleosporales</taxon>
        <taxon>Lindgomycetaceae</taxon>
        <taxon>Lindgomyces</taxon>
    </lineage>
</organism>
<dbReference type="Proteomes" id="UP000799755">
    <property type="component" value="Unassembled WGS sequence"/>
</dbReference>
<sequence length="431" mass="49060">MAEHRGPIHYTAASMPPQTPIKLKFETRGVDLNLQSSISKIGHADRPLSKAGAGMSSLGLTVLDKSFCRVDGVEEFELSKAHRDCLNVEIPRLREDQGRNIGREYPKTVEGSINRILNCGCLIRIGAHNKRALIFVIVQSSCRVCGKKERYSGETFKQCSPVAKQVFDARRWREFTNQRRTKRSVCVRHRSLFDYLEACWRCCKEGRVKGCEMKPSIGPLHCCTRKRPSSHCHEELHCGGSKDALASKAKNVIFHRQRLCGHHQGTEGALSWWHNKLKILAHNAATTLTMQPFKIRSTRRQLRSIADFCKLASMRHRFEGSECKAATLFLSDSTTCVFHYGLSYVPTSWFARPEPPTKTRYEPDPLGDKFETRCSQQKKYSATEQVSRTGPHRDNIEQKLCFEKDKVPICVKEPTIAMAEEYYFTSFAQKG</sequence>
<evidence type="ECO:0000313" key="1">
    <source>
        <dbReference type="EMBL" id="KAF2470621.1"/>
    </source>
</evidence>
<proteinExistence type="predicted"/>
<keyword evidence="2" id="KW-1185">Reference proteome</keyword>
<gene>
    <name evidence="1" type="ORF">BDR25DRAFT_355107</name>
</gene>
<name>A0ACB6QUU6_9PLEO</name>
<comment type="caution">
    <text evidence="1">The sequence shown here is derived from an EMBL/GenBank/DDBJ whole genome shotgun (WGS) entry which is preliminary data.</text>
</comment>
<protein>
    <submittedName>
        <fullName evidence="1">Uncharacterized protein</fullName>
    </submittedName>
</protein>
<evidence type="ECO:0000313" key="2">
    <source>
        <dbReference type="Proteomes" id="UP000799755"/>
    </source>
</evidence>